<dbReference type="InterPro" id="IPR039422">
    <property type="entry name" value="MarR/SlyA-like"/>
</dbReference>
<evidence type="ECO:0000313" key="3">
    <source>
        <dbReference type="EMBL" id="TLQ47387.1"/>
    </source>
</evidence>
<dbReference type="Pfam" id="PF12802">
    <property type="entry name" value="MarR_2"/>
    <property type="match status" value="1"/>
</dbReference>
<dbReference type="InterPro" id="IPR000835">
    <property type="entry name" value="HTH_MarR-typ"/>
</dbReference>
<organism evidence="3 4">
    <name type="scientific">Streptomyces marianii</name>
    <dbReference type="NCBI Taxonomy" id="1817406"/>
    <lineage>
        <taxon>Bacteria</taxon>
        <taxon>Bacillati</taxon>
        <taxon>Actinomycetota</taxon>
        <taxon>Actinomycetes</taxon>
        <taxon>Kitasatosporales</taxon>
        <taxon>Streptomycetaceae</taxon>
        <taxon>Streptomyces</taxon>
    </lineage>
</organism>
<sequence>MDTGFGQRYGAATCGRNHRGPRTDGRSVCRLPAEGAVLRVANYCEDARGGVTSVDALSRSALAVLHLNGRFTAELNRLTLAHGLSAAQWQVLNTIGTEPRPVSAVARLLGVTRQSVQRTSDVLVSRKLAAYRDNPAHRRAKLLEATDGGRAVLHGIEPGQAELTRRLCGELGGEDGFRKIIEVLGELSRALCAVAPQARS</sequence>
<evidence type="ECO:0000259" key="2">
    <source>
        <dbReference type="SMART" id="SM00347"/>
    </source>
</evidence>
<dbReference type="PANTHER" id="PTHR33164:SF99">
    <property type="entry name" value="MARR FAMILY REGULATORY PROTEIN"/>
    <property type="match status" value="1"/>
</dbReference>
<keyword evidence="4" id="KW-1185">Reference proteome</keyword>
<dbReference type="AlphaFoldDB" id="A0A5R9EE06"/>
<dbReference type="SMART" id="SM00347">
    <property type="entry name" value="HTH_MARR"/>
    <property type="match status" value="1"/>
</dbReference>
<dbReference type="Proteomes" id="UP000305921">
    <property type="component" value="Unassembled WGS sequence"/>
</dbReference>
<accession>A0A5R9EE06</accession>
<dbReference type="SUPFAM" id="SSF46785">
    <property type="entry name" value="Winged helix' DNA-binding domain"/>
    <property type="match status" value="1"/>
</dbReference>
<dbReference type="GO" id="GO:0006950">
    <property type="term" value="P:response to stress"/>
    <property type="evidence" value="ECO:0007669"/>
    <property type="project" value="TreeGrafter"/>
</dbReference>
<feature type="domain" description="HTH marR-type" evidence="2">
    <location>
        <begin position="77"/>
        <end position="176"/>
    </location>
</feature>
<dbReference type="InterPro" id="IPR036390">
    <property type="entry name" value="WH_DNA-bd_sf"/>
</dbReference>
<evidence type="ECO:0000256" key="1">
    <source>
        <dbReference type="SAM" id="MobiDB-lite"/>
    </source>
</evidence>
<dbReference type="Gene3D" id="1.10.10.10">
    <property type="entry name" value="Winged helix-like DNA-binding domain superfamily/Winged helix DNA-binding domain"/>
    <property type="match status" value="1"/>
</dbReference>
<evidence type="ECO:0000313" key="4">
    <source>
        <dbReference type="Proteomes" id="UP000305921"/>
    </source>
</evidence>
<dbReference type="EMBL" id="VAWE01000001">
    <property type="protein sequence ID" value="TLQ47387.1"/>
    <property type="molecule type" value="Genomic_DNA"/>
</dbReference>
<protein>
    <submittedName>
        <fullName evidence="3">MarR family transcriptional regulator</fullName>
    </submittedName>
</protein>
<proteinExistence type="predicted"/>
<feature type="region of interest" description="Disordered" evidence="1">
    <location>
        <begin position="1"/>
        <end position="25"/>
    </location>
</feature>
<gene>
    <name evidence="3" type="ORF">FEF34_34540</name>
</gene>
<dbReference type="GO" id="GO:0003700">
    <property type="term" value="F:DNA-binding transcription factor activity"/>
    <property type="evidence" value="ECO:0007669"/>
    <property type="project" value="InterPro"/>
</dbReference>
<dbReference type="InterPro" id="IPR036388">
    <property type="entry name" value="WH-like_DNA-bd_sf"/>
</dbReference>
<dbReference type="OrthoDB" id="5511415at2"/>
<comment type="caution">
    <text evidence="3">The sequence shown here is derived from an EMBL/GenBank/DDBJ whole genome shotgun (WGS) entry which is preliminary data.</text>
</comment>
<dbReference type="PANTHER" id="PTHR33164">
    <property type="entry name" value="TRANSCRIPTIONAL REGULATOR, MARR FAMILY"/>
    <property type="match status" value="1"/>
</dbReference>
<name>A0A5R9EE06_9ACTN</name>
<reference evidence="3 4" key="1">
    <citation type="submission" date="2019-05" db="EMBL/GenBank/DDBJ databases">
        <title>Streptomyces marianii sp. nov., a novel marine actinomycete from southern coast of India.</title>
        <authorList>
            <person name="Iniyan A.M."/>
            <person name="Wink J."/>
            <person name="Ramprasad E."/>
            <person name="Ramana C.V."/>
            <person name="Bunk B."/>
            <person name="Sproer C."/>
            <person name="Joseph F.-J.R.S."/>
            <person name="Vincent S.G.P."/>
        </authorList>
    </citation>
    <scope>NUCLEOTIDE SEQUENCE [LARGE SCALE GENOMIC DNA]</scope>
    <source>
        <strain evidence="3 4">ICN19</strain>
    </source>
</reference>